<dbReference type="InterPro" id="IPR045462">
    <property type="entry name" value="aa-tRNA-synth_I_cd-bd"/>
</dbReference>
<evidence type="ECO:0000256" key="6">
    <source>
        <dbReference type="ARBA" id="ARBA00023146"/>
    </source>
</evidence>
<evidence type="ECO:0000313" key="11">
    <source>
        <dbReference type="Proteomes" id="UP000228626"/>
    </source>
</evidence>
<dbReference type="GO" id="GO:0000049">
    <property type="term" value="F:tRNA binding"/>
    <property type="evidence" value="ECO:0007669"/>
    <property type="project" value="InterPro"/>
</dbReference>
<dbReference type="EMBL" id="PFAR01000037">
    <property type="protein sequence ID" value="PIR93038.1"/>
    <property type="molecule type" value="Genomic_DNA"/>
</dbReference>
<evidence type="ECO:0000256" key="5">
    <source>
        <dbReference type="ARBA" id="ARBA00022917"/>
    </source>
</evidence>
<dbReference type="SUPFAM" id="SSF52374">
    <property type="entry name" value="Nucleotidylyl transferase"/>
    <property type="match status" value="1"/>
</dbReference>
<keyword evidence="2 7" id="KW-0436">Ligase</keyword>
<dbReference type="AlphaFoldDB" id="A0A2H0V1W0"/>
<accession>A0A2H0V1W0</accession>
<dbReference type="GO" id="GO:0006424">
    <property type="term" value="P:glutamyl-tRNA aminoacylation"/>
    <property type="evidence" value="ECO:0007669"/>
    <property type="project" value="InterPro"/>
</dbReference>
<keyword evidence="4 7" id="KW-0067">ATP-binding</keyword>
<keyword evidence="5 7" id="KW-0648">Protein biosynthesis</keyword>
<gene>
    <name evidence="10" type="ORF">COT99_03155</name>
</gene>
<dbReference type="NCBIfam" id="TIGR00464">
    <property type="entry name" value="gltX_bact"/>
    <property type="match status" value="1"/>
</dbReference>
<dbReference type="PANTHER" id="PTHR43311">
    <property type="entry name" value="GLUTAMATE--TRNA LIGASE"/>
    <property type="match status" value="1"/>
</dbReference>
<comment type="caution">
    <text evidence="10">The sequence shown here is derived from an EMBL/GenBank/DDBJ whole genome shotgun (WGS) entry which is preliminary data.</text>
</comment>
<reference evidence="11" key="1">
    <citation type="submission" date="2017-09" db="EMBL/GenBank/DDBJ databases">
        <title>Depth-based differentiation of microbial function through sediment-hosted aquifers and enrichment of novel symbionts in the deep terrestrial subsurface.</title>
        <authorList>
            <person name="Probst A.J."/>
            <person name="Ladd B."/>
            <person name="Jarett J.K."/>
            <person name="Geller-Mcgrath D.E."/>
            <person name="Sieber C.M.K."/>
            <person name="Emerson J.B."/>
            <person name="Anantharaman K."/>
            <person name="Thomas B.C."/>
            <person name="Malmstrom R."/>
            <person name="Stieglmeier M."/>
            <person name="Klingl A."/>
            <person name="Woyke T."/>
            <person name="Ryan C.M."/>
            <person name="Banfield J.F."/>
        </authorList>
    </citation>
    <scope>NUCLEOTIDE SEQUENCE [LARGE SCALE GENOMIC DNA]</scope>
</reference>
<dbReference type="Pfam" id="PF00749">
    <property type="entry name" value="tRNA-synt_1c"/>
    <property type="match status" value="1"/>
</dbReference>
<feature type="domain" description="Glutamyl/glutaminyl-tRNA synthetase class Ib catalytic" evidence="8">
    <location>
        <begin position="3"/>
        <end position="200"/>
    </location>
</feature>
<evidence type="ECO:0000256" key="4">
    <source>
        <dbReference type="ARBA" id="ARBA00022840"/>
    </source>
</evidence>
<keyword evidence="6 7" id="KW-0030">Aminoacyl-tRNA synthetase</keyword>
<evidence type="ECO:0000256" key="2">
    <source>
        <dbReference type="ARBA" id="ARBA00022598"/>
    </source>
</evidence>
<proteinExistence type="inferred from homology"/>
<dbReference type="InterPro" id="IPR020058">
    <property type="entry name" value="Glu/Gln-tRNA-synth_Ib_cat-dom"/>
</dbReference>
<keyword evidence="3 7" id="KW-0547">Nucleotide-binding</keyword>
<evidence type="ECO:0000256" key="7">
    <source>
        <dbReference type="RuleBase" id="RU363037"/>
    </source>
</evidence>
<comment type="similarity">
    <text evidence="1">Belongs to the class-I aminoacyl-tRNA synthetase family. Glutamate--tRNA ligase type 1 subfamily.</text>
</comment>
<dbReference type="Proteomes" id="UP000228626">
    <property type="component" value="Unassembled WGS sequence"/>
</dbReference>
<dbReference type="InterPro" id="IPR020751">
    <property type="entry name" value="aa-tRNA-synth_I_codon-bd_sub2"/>
</dbReference>
<dbReference type="GO" id="GO:0004818">
    <property type="term" value="F:glutamate-tRNA ligase activity"/>
    <property type="evidence" value="ECO:0007669"/>
    <property type="project" value="InterPro"/>
</dbReference>
<feature type="non-terminal residue" evidence="10">
    <location>
        <position position="1"/>
    </location>
</feature>
<dbReference type="Gene3D" id="3.40.50.620">
    <property type="entry name" value="HUPs"/>
    <property type="match status" value="1"/>
</dbReference>
<evidence type="ECO:0000313" key="10">
    <source>
        <dbReference type="EMBL" id="PIR93038.1"/>
    </source>
</evidence>
<feature type="domain" description="Aminoacyl-tRNA synthetase class I anticodon-binding" evidence="9">
    <location>
        <begin position="230"/>
        <end position="359"/>
    </location>
</feature>
<dbReference type="InterPro" id="IPR008925">
    <property type="entry name" value="aa_tRNA-synth_I_cd-bd_sf"/>
</dbReference>
<dbReference type="InterPro" id="IPR004527">
    <property type="entry name" value="Glu-tRNA-ligase_bac/mito"/>
</dbReference>
<evidence type="ECO:0000259" key="8">
    <source>
        <dbReference type="Pfam" id="PF00749"/>
    </source>
</evidence>
<dbReference type="GO" id="GO:0005524">
    <property type="term" value="F:ATP binding"/>
    <property type="evidence" value="ECO:0007669"/>
    <property type="project" value="UniProtKB-KW"/>
</dbReference>
<dbReference type="Pfam" id="PF19269">
    <property type="entry name" value="Anticodon_2"/>
    <property type="match status" value="1"/>
</dbReference>
<organism evidence="10 11">
    <name type="scientific">Candidatus Falkowbacteria bacterium CG10_big_fil_rev_8_21_14_0_10_43_10</name>
    <dbReference type="NCBI Taxonomy" id="1974567"/>
    <lineage>
        <taxon>Bacteria</taxon>
        <taxon>Candidatus Falkowiibacteriota</taxon>
    </lineage>
</organism>
<dbReference type="InterPro" id="IPR049940">
    <property type="entry name" value="GluQ/Sye"/>
</dbReference>
<dbReference type="SUPFAM" id="SSF48163">
    <property type="entry name" value="An anticodon-binding domain of class I aminoacyl-tRNA synthetases"/>
    <property type="match status" value="1"/>
</dbReference>
<sequence length="363" mass="42095">EQQKKKQPPRYDGRCRNLSAEEVKNKLKAGGKYVIRLKVPENETIEFDDLVYGKIKYNSSEIDDQVLMKSDGFPTYHLAVVVDDHEMEITHVMRGEDWLPSTPKHVLLYEAFGWQSPEFIHLPNILGENKKKLSKRTGDVSVESFKERGCLPEALINYLALLGWNPGTEQEIFSLPELVKQFDIKKIHKAGAVFDSQKLDNINGQYIRKLPVKQLTSLCLLYLNKVYDLKKYSAEYIEKVVEVERERLKRLSDITENAKLFFIDRLEYNRELLIWKKSDTEKTKNNLTIILQKLNKIKNWSKKNLEKEITRVIKDNNITNGEALWPLRVALSGQQNSPGPFEIMDVLGKEKSLERIECAVSKL</sequence>
<dbReference type="InterPro" id="IPR014729">
    <property type="entry name" value="Rossmann-like_a/b/a_fold"/>
</dbReference>
<protein>
    <submittedName>
        <fullName evidence="10">Glutamate--tRNA ligase</fullName>
    </submittedName>
</protein>
<evidence type="ECO:0000256" key="3">
    <source>
        <dbReference type="ARBA" id="ARBA00022741"/>
    </source>
</evidence>
<evidence type="ECO:0000256" key="1">
    <source>
        <dbReference type="ARBA" id="ARBA00007894"/>
    </source>
</evidence>
<name>A0A2H0V1W0_9BACT</name>
<dbReference type="PANTHER" id="PTHR43311:SF2">
    <property type="entry name" value="GLUTAMATE--TRNA LIGASE, MITOCHONDRIAL-RELATED"/>
    <property type="match status" value="1"/>
</dbReference>
<evidence type="ECO:0000259" key="9">
    <source>
        <dbReference type="Pfam" id="PF19269"/>
    </source>
</evidence>
<dbReference type="Gene3D" id="1.10.10.350">
    <property type="match status" value="1"/>
</dbReference>